<protein>
    <submittedName>
        <fullName evidence="11">Wd40 repeat-like protein</fullName>
    </submittedName>
</protein>
<dbReference type="Proteomes" id="UP000037751">
    <property type="component" value="Unassembled WGS sequence"/>
</dbReference>
<evidence type="ECO:0000256" key="4">
    <source>
        <dbReference type="ARBA" id="ARBA00022574"/>
    </source>
</evidence>
<evidence type="ECO:0000256" key="5">
    <source>
        <dbReference type="ARBA" id="ARBA00022737"/>
    </source>
</evidence>
<dbReference type="RefSeq" id="XP_017993830.1">
    <property type="nucleotide sequence ID" value="XM_018137632.1"/>
</dbReference>
<evidence type="ECO:0000313" key="12">
    <source>
        <dbReference type="Proteomes" id="UP000037751"/>
    </source>
</evidence>
<dbReference type="VEuPathDB" id="FungiDB:Malapachy_3154"/>
<dbReference type="EMBL" id="LGAV01000001">
    <property type="protein sequence ID" value="KOS16198.1"/>
    <property type="molecule type" value="Genomic_DNA"/>
</dbReference>
<dbReference type="SMART" id="SM00320">
    <property type="entry name" value="WD40"/>
    <property type="match status" value="5"/>
</dbReference>
<dbReference type="PANTHER" id="PTHR44215:SF1">
    <property type="entry name" value="WD REPEAT-CONTAINING PROTEIN 75"/>
    <property type="match status" value="1"/>
</dbReference>
<dbReference type="GO" id="GO:0006364">
    <property type="term" value="P:rRNA processing"/>
    <property type="evidence" value="ECO:0007669"/>
    <property type="project" value="UniProtKB-KW"/>
</dbReference>
<dbReference type="STRING" id="77020.A0A0M8MQB6"/>
<evidence type="ECO:0000256" key="1">
    <source>
        <dbReference type="ARBA" id="ARBA00004604"/>
    </source>
</evidence>
<keyword evidence="6" id="KW-0804">Transcription</keyword>
<evidence type="ECO:0000256" key="8">
    <source>
        <dbReference type="PROSITE-ProRule" id="PRU00221"/>
    </source>
</evidence>
<dbReference type="Gene3D" id="2.130.10.10">
    <property type="entry name" value="YVTN repeat-like/Quinoprotein amine dehydrogenase"/>
    <property type="match status" value="2"/>
</dbReference>
<dbReference type="InterPro" id="IPR057644">
    <property type="entry name" value="Beta-prop_WDR75_2nd"/>
</dbReference>
<accession>A0A0M8MQB6</accession>
<dbReference type="GO" id="GO:0045943">
    <property type="term" value="P:positive regulation of transcription by RNA polymerase I"/>
    <property type="evidence" value="ECO:0007669"/>
    <property type="project" value="InterPro"/>
</dbReference>
<dbReference type="GO" id="GO:0003723">
    <property type="term" value="F:RNA binding"/>
    <property type="evidence" value="ECO:0007669"/>
    <property type="project" value="InterPro"/>
</dbReference>
<keyword evidence="2" id="KW-0690">Ribosome biogenesis</keyword>
<feature type="domain" description="WD repeat-containing protein 75 second beta-propeller" evidence="10">
    <location>
        <begin position="328"/>
        <end position="607"/>
    </location>
</feature>
<reference evidence="11 12" key="1">
    <citation type="submission" date="2015-07" db="EMBL/GenBank/DDBJ databases">
        <title>Draft Genome Sequence of Malassezia furfur CBS1878 and Malassezia pachydermatis CBS1879.</title>
        <authorList>
            <person name="Triana S."/>
            <person name="Ohm R."/>
            <person name="Gonzalez A."/>
            <person name="DeCock H."/>
            <person name="Restrepo S."/>
            <person name="Celis A."/>
        </authorList>
    </citation>
    <scope>NUCLEOTIDE SEQUENCE [LARGE SCALE GENOMIC DNA]</scope>
    <source>
        <strain evidence="11 12">CBS 1879</strain>
    </source>
</reference>
<evidence type="ECO:0000256" key="7">
    <source>
        <dbReference type="ARBA" id="ARBA00023242"/>
    </source>
</evidence>
<dbReference type="GO" id="GO:2000234">
    <property type="term" value="P:positive regulation of rRNA processing"/>
    <property type="evidence" value="ECO:0007669"/>
    <property type="project" value="TreeGrafter"/>
</dbReference>
<dbReference type="Pfam" id="PF23869">
    <property type="entry name" value="Beta-prop_WDR75_1st"/>
    <property type="match status" value="1"/>
</dbReference>
<feature type="repeat" description="WD" evidence="8">
    <location>
        <begin position="201"/>
        <end position="242"/>
    </location>
</feature>
<keyword evidence="3" id="KW-0698">rRNA processing</keyword>
<dbReference type="GeneID" id="28729508"/>
<dbReference type="InterPro" id="IPR015943">
    <property type="entry name" value="WD40/YVTN_repeat-like_dom_sf"/>
</dbReference>
<keyword evidence="12" id="KW-1185">Reference proteome</keyword>
<dbReference type="PROSITE" id="PS50082">
    <property type="entry name" value="WD_REPEATS_2"/>
    <property type="match status" value="1"/>
</dbReference>
<evidence type="ECO:0000256" key="3">
    <source>
        <dbReference type="ARBA" id="ARBA00022552"/>
    </source>
</evidence>
<evidence type="ECO:0000256" key="6">
    <source>
        <dbReference type="ARBA" id="ARBA00023163"/>
    </source>
</evidence>
<dbReference type="AlphaFoldDB" id="A0A0M8MQB6"/>
<keyword evidence="4 8" id="KW-0853">WD repeat</keyword>
<dbReference type="PANTHER" id="PTHR44215">
    <property type="entry name" value="WD REPEAT-CONTAINING PROTEIN 75"/>
    <property type="match status" value="1"/>
</dbReference>
<proteinExistence type="predicted"/>
<name>A0A0M8MQB6_9BASI</name>
<keyword evidence="5" id="KW-0677">Repeat</keyword>
<gene>
    <name evidence="11" type="ORF">Malapachy_3154</name>
</gene>
<dbReference type="PROSITE" id="PS50294">
    <property type="entry name" value="WD_REPEATS_REGION"/>
    <property type="match status" value="1"/>
</dbReference>
<dbReference type="InterPro" id="IPR001680">
    <property type="entry name" value="WD40_rpt"/>
</dbReference>
<dbReference type="GO" id="GO:0032040">
    <property type="term" value="C:small-subunit processome"/>
    <property type="evidence" value="ECO:0007669"/>
    <property type="project" value="InterPro"/>
</dbReference>
<evidence type="ECO:0000256" key="2">
    <source>
        <dbReference type="ARBA" id="ARBA00022517"/>
    </source>
</evidence>
<comment type="subcellular location">
    <subcellularLocation>
        <location evidence="1">Nucleus</location>
        <location evidence="1">Nucleolus</location>
    </subcellularLocation>
</comment>
<dbReference type="OrthoDB" id="4096at2759"/>
<sequence length="820" mass="89150">MMLSTSNPLQLITCSLDGTIKTWDYLDSELHDNVHVGHAIVGMTASTNWKNRIFVAVCKRGTHAGPSEDKSKEASSTMYSVQLGRSSPRIHKAVKLVRLGKTRPVTHIGVSPDGRWLVATSQAKVHVLDLNDTGDGFTKYATETRITALAFHPDKNVSRFATGEANGKIKIWHCLEQDMAASTAPSNTDQQWQPMALTTTLHWHAHAVAALQYTPDGSQLLSGGEEGVLVLWKLNNGNAAGNDAREFVPRLGAPIVALGIASGYESTEQEYVARLADGSAVFVASLSLKPTRTFSTIKCDATQVLHGAESQKHKAKPVALDRAAGHLVLLSGHPSTLQFIDVATRCHVRDMEIVPSNRVSRPDEQVLTPPSVQLVAFSGPTRHAMHAEWMATVDGRDGGVYTTELSLKFWQWDARTNGYILNTRIDHPHDKGVTSMAFSPYLSDNHLESFMLVTAGGDGQVKTWRMGTRTLKGSRTELFWVCRSSFAYRDTVPSHVAWAPDGSLFAVAQGMFVTLWDPQTLVMQARLATPELKHVHSCDFVGRKGRYLVALGGASRLVAWDLVSQSIVWVATDVHAMTGYGDGFLTLCWDENNSSALQYIRPSEHKVECTWTVPVKLQQTLINASTSTQPDALCLLSLRRNGALVGIGKAASRPPSQASSLHSVAMADARATLFDELFGVGEAEKERVAQALEADASRLHKVMGDVPLTAVMDLFATPPHLLPPMSSMLDAYTDTILPKRPVSSTLGTDEKMTDISTPLEEQVAPRLDALDHVAQARDADLSHLTAVFDKLMSESGDSALASDRPSSRGSKSKRGASRSS</sequence>
<dbReference type="InterPro" id="IPR053826">
    <property type="entry name" value="WDR75"/>
</dbReference>
<keyword evidence="7" id="KW-0539">Nucleus</keyword>
<organism evidence="11 12">
    <name type="scientific">Malassezia pachydermatis</name>
    <dbReference type="NCBI Taxonomy" id="77020"/>
    <lineage>
        <taxon>Eukaryota</taxon>
        <taxon>Fungi</taxon>
        <taxon>Dikarya</taxon>
        <taxon>Basidiomycota</taxon>
        <taxon>Ustilaginomycotina</taxon>
        <taxon>Malasseziomycetes</taxon>
        <taxon>Malasseziales</taxon>
        <taxon>Malasseziaceae</taxon>
        <taxon>Malassezia</taxon>
    </lineage>
</organism>
<comment type="caution">
    <text evidence="11">The sequence shown here is derived from an EMBL/GenBank/DDBJ whole genome shotgun (WGS) entry which is preliminary data.</text>
</comment>
<evidence type="ECO:0000256" key="9">
    <source>
        <dbReference type="SAM" id="MobiDB-lite"/>
    </source>
</evidence>
<dbReference type="SUPFAM" id="SSF50978">
    <property type="entry name" value="WD40 repeat-like"/>
    <property type="match status" value="1"/>
</dbReference>
<evidence type="ECO:0000313" key="11">
    <source>
        <dbReference type="EMBL" id="KOS16198.1"/>
    </source>
</evidence>
<evidence type="ECO:0000259" key="10">
    <source>
        <dbReference type="Pfam" id="PF23769"/>
    </source>
</evidence>
<feature type="region of interest" description="Disordered" evidence="9">
    <location>
        <begin position="795"/>
        <end position="820"/>
    </location>
</feature>
<dbReference type="Pfam" id="PF23769">
    <property type="entry name" value="Beta-prop_WDR75_2nd"/>
    <property type="match status" value="1"/>
</dbReference>
<dbReference type="InterPro" id="IPR036322">
    <property type="entry name" value="WD40_repeat_dom_sf"/>
</dbReference>
<dbReference type="SUPFAM" id="SSF63829">
    <property type="entry name" value="Calcium-dependent phosphotriesterase"/>
    <property type="match status" value="1"/>
</dbReference>
<feature type="compositionally biased region" description="Basic residues" evidence="9">
    <location>
        <begin position="810"/>
        <end position="820"/>
    </location>
</feature>